<reference evidence="7 8" key="1">
    <citation type="journal article" date="2014" name="Genome Announc.">
        <title>Genome Sequence of Afipia felis Strain 76713, Isolated in Hospital Water Using an Amoeba Co-Culture Procedure.</title>
        <authorList>
            <person name="Benamar S."/>
            <person name="La Scola B."/>
            <person name="Croce O."/>
        </authorList>
    </citation>
    <scope>NUCLEOTIDE SEQUENCE [LARGE SCALE GENOMIC DNA]</scope>
    <source>
        <strain evidence="7 8">76713</strain>
    </source>
</reference>
<dbReference type="EMBL" id="CCAZ020000001">
    <property type="protein sequence ID" value="CEG07077.1"/>
    <property type="molecule type" value="Genomic_DNA"/>
</dbReference>
<dbReference type="SMART" id="SM00644">
    <property type="entry name" value="Ami_2"/>
    <property type="match status" value="1"/>
</dbReference>
<keyword evidence="8" id="KW-1185">Reference proteome</keyword>
<evidence type="ECO:0000256" key="2">
    <source>
        <dbReference type="ARBA" id="ARBA00007553"/>
    </source>
</evidence>
<dbReference type="GO" id="GO:0019867">
    <property type="term" value="C:outer membrane"/>
    <property type="evidence" value="ECO:0007669"/>
    <property type="project" value="TreeGrafter"/>
</dbReference>
<evidence type="ECO:0000259" key="6">
    <source>
        <dbReference type="SMART" id="SM00644"/>
    </source>
</evidence>
<dbReference type="SUPFAM" id="SSF47090">
    <property type="entry name" value="PGBD-like"/>
    <property type="match status" value="1"/>
</dbReference>
<dbReference type="CDD" id="cd06583">
    <property type="entry name" value="PGRP"/>
    <property type="match status" value="1"/>
</dbReference>
<evidence type="ECO:0000256" key="5">
    <source>
        <dbReference type="ARBA" id="ARBA00023316"/>
    </source>
</evidence>
<dbReference type="GO" id="GO:0008745">
    <property type="term" value="F:N-acetylmuramoyl-L-alanine amidase activity"/>
    <property type="evidence" value="ECO:0007669"/>
    <property type="project" value="UniProtKB-EC"/>
</dbReference>
<protein>
    <recommendedName>
        <fullName evidence="3">N-acetylmuramoyl-L-alanine amidase</fullName>
        <ecNumber evidence="3">3.5.1.28</ecNumber>
    </recommendedName>
</protein>
<evidence type="ECO:0000256" key="1">
    <source>
        <dbReference type="ARBA" id="ARBA00001561"/>
    </source>
</evidence>
<comment type="caution">
    <text evidence="7">The sequence shown here is derived from an EMBL/GenBank/DDBJ whole genome shotgun (WGS) entry which is preliminary data.</text>
</comment>
<feature type="domain" description="N-acetylmuramoyl-L-alanine amidase" evidence="6">
    <location>
        <begin position="17"/>
        <end position="153"/>
    </location>
</feature>
<dbReference type="OrthoDB" id="9794842at2"/>
<comment type="similarity">
    <text evidence="2">Belongs to the N-acetylmuramoyl-L-alanine amidase 2 family.</text>
</comment>
<sequence length="252" mass="27612">MTDTAPDSKFASHFVASPNFDERDGSPVDVVVLHYTGMPEEEAALARLCDPEAKVSSHYVVRESGEIVQLVAEDKRAWHAGVSRWREWSGLNARSIGIEIVNPGHDGGCPPFPDAQIDAVIALTSDITARRALPRDQVLAHSDIAPLRKQDPGEWFPWERLAAEGVGLWVAPAPLSDEGFEANPRELDAFVEALATYGYGVALSDPCETKQAVVAAFQRHFRPARVDGRVDRSSIDTMLRLLMARQAMAARS</sequence>
<evidence type="ECO:0000313" key="7">
    <source>
        <dbReference type="EMBL" id="CEG07077.1"/>
    </source>
</evidence>
<dbReference type="PANTHER" id="PTHR30417:SF1">
    <property type="entry name" value="N-ACETYLMURAMOYL-L-ALANINE AMIDASE AMID"/>
    <property type="match status" value="1"/>
</dbReference>
<dbReference type="Pfam" id="PF01510">
    <property type="entry name" value="Amidase_2"/>
    <property type="match status" value="1"/>
</dbReference>
<keyword evidence="5" id="KW-0961">Cell wall biogenesis/degradation</keyword>
<evidence type="ECO:0000256" key="3">
    <source>
        <dbReference type="ARBA" id="ARBA00011901"/>
    </source>
</evidence>
<dbReference type="InterPro" id="IPR036505">
    <property type="entry name" value="Amidase/PGRP_sf"/>
</dbReference>
<keyword evidence="4" id="KW-0378">Hydrolase</keyword>
<dbReference type="AlphaFoldDB" id="A0A090ML72"/>
<dbReference type="Proteomes" id="UP000035762">
    <property type="component" value="Unassembled WGS sequence"/>
</dbReference>
<dbReference type="SUPFAM" id="SSF55846">
    <property type="entry name" value="N-acetylmuramoyl-L-alanine amidase-like"/>
    <property type="match status" value="1"/>
</dbReference>
<dbReference type="InterPro" id="IPR002502">
    <property type="entry name" value="Amidase_domain"/>
</dbReference>
<dbReference type="GO" id="GO:0009253">
    <property type="term" value="P:peptidoglycan catabolic process"/>
    <property type="evidence" value="ECO:0007669"/>
    <property type="project" value="InterPro"/>
</dbReference>
<dbReference type="InterPro" id="IPR036365">
    <property type="entry name" value="PGBD-like_sf"/>
</dbReference>
<evidence type="ECO:0000256" key="4">
    <source>
        <dbReference type="ARBA" id="ARBA00022801"/>
    </source>
</evidence>
<dbReference type="InterPro" id="IPR051206">
    <property type="entry name" value="NAMLAA_amidase_2"/>
</dbReference>
<gene>
    <name evidence="7" type="primary">amiD</name>
    <name evidence="7" type="ORF">BN961_00458</name>
</gene>
<name>A0A090ML72_AFIFE</name>
<dbReference type="InterPro" id="IPR036366">
    <property type="entry name" value="PGBDSf"/>
</dbReference>
<dbReference type="Gene3D" id="3.40.80.10">
    <property type="entry name" value="Peptidoglycan recognition protein-like"/>
    <property type="match status" value="1"/>
</dbReference>
<dbReference type="GO" id="GO:0071555">
    <property type="term" value="P:cell wall organization"/>
    <property type="evidence" value="ECO:0007669"/>
    <property type="project" value="UniProtKB-KW"/>
</dbReference>
<accession>A0A090ML72</accession>
<dbReference type="PANTHER" id="PTHR30417">
    <property type="entry name" value="N-ACETYLMURAMOYL-L-ALANINE AMIDASE AMID"/>
    <property type="match status" value="1"/>
</dbReference>
<proteinExistence type="inferred from homology"/>
<dbReference type="Gene3D" id="1.10.101.10">
    <property type="entry name" value="PGBD-like superfamily/PGBD"/>
    <property type="match status" value="1"/>
</dbReference>
<comment type="catalytic activity">
    <reaction evidence="1">
        <text>Hydrolyzes the link between N-acetylmuramoyl residues and L-amino acid residues in certain cell-wall glycopeptides.</text>
        <dbReference type="EC" id="3.5.1.28"/>
    </reaction>
</comment>
<dbReference type="GO" id="GO:0009254">
    <property type="term" value="P:peptidoglycan turnover"/>
    <property type="evidence" value="ECO:0007669"/>
    <property type="project" value="TreeGrafter"/>
</dbReference>
<dbReference type="RefSeq" id="WP_009337344.1">
    <property type="nucleotide sequence ID" value="NZ_CCAZ020000001.1"/>
</dbReference>
<organism evidence="7 8">
    <name type="scientific">Afipia felis</name>
    <name type="common">Cat scratch disease bacillus</name>
    <dbReference type="NCBI Taxonomy" id="1035"/>
    <lineage>
        <taxon>Bacteria</taxon>
        <taxon>Pseudomonadati</taxon>
        <taxon>Pseudomonadota</taxon>
        <taxon>Alphaproteobacteria</taxon>
        <taxon>Hyphomicrobiales</taxon>
        <taxon>Nitrobacteraceae</taxon>
        <taxon>Afipia</taxon>
    </lineage>
</organism>
<dbReference type="EC" id="3.5.1.28" evidence="3"/>
<dbReference type="STRING" id="1035.BN961_00458"/>
<evidence type="ECO:0000313" key="8">
    <source>
        <dbReference type="Proteomes" id="UP000035762"/>
    </source>
</evidence>